<evidence type="ECO:0000313" key="7">
    <source>
        <dbReference type="EMBL" id="KAK3058253.1"/>
    </source>
</evidence>
<feature type="compositionally biased region" description="Basic and acidic residues" evidence="6">
    <location>
        <begin position="631"/>
        <end position="642"/>
    </location>
</feature>
<dbReference type="Proteomes" id="UP001271007">
    <property type="component" value="Unassembled WGS sequence"/>
</dbReference>
<dbReference type="EMBL" id="JAWDJX010000002">
    <property type="protein sequence ID" value="KAK3058253.1"/>
    <property type="molecule type" value="Genomic_DNA"/>
</dbReference>
<evidence type="ECO:0000256" key="4">
    <source>
        <dbReference type="ARBA" id="ARBA00021397"/>
    </source>
</evidence>
<comment type="function">
    <text evidence="1">Required for peroxisome inheritance.</text>
</comment>
<evidence type="ECO:0000256" key="2">
    <source>
        <dbReference type="ARBA" id="ARBA00004421"/>
    </source>
</evidence>
<feature type="compositionally biased region" description="Polar residues" evidence="6">
    <location>
        <begin position="440"/>
        <end position="454"/>
    </location>
</feature>
<feature type="compositionally biased region" description="Basic and acidic residues" evidence="6">
    <location>
        <begin position="249"/>
        <end position="262"/>
    </location>
</feature>
<sequence>MASSPLTPSTPSATPRRIAINRSFTVPAKISTPPKPGNASAEIGATEGVETLYVHPNASIIKFTSASRPNSSASASPGRPGSSQGTQAWASPTERTMAAGPMEIYRVPGSVSFLHSGALLHAILPRSQCWCVDGVSKFALRVLPDTYYRIELPGETEEDLQEVEKLKVTLKKVLFYERTPCPFSRAFTVDLPEELEVRKKRRKSSGPAKRWRLERGSSWRPDGWVPPVEGEDEGTDSAEEGDEEEGSDDVARSEVSEVEQDRAVITTPSRPRVLPGLRSVTAPSQTALQSPSPSKLRTRVDVDGTVEVTESVDTGSVRAETPVTRTLQAIPTDMPPSPPDSSMGADYVEGHTQSEEGAEDDRIEDDHVSAKEEQTIESSPRGKREHVGPAPRDGVDTTIDHQDEFPGDEKSIYAGQEPEERETAEPAEPAPTEALVDDPAQSSLADQPALPSTTLKDRPITPESQTTHEDPYAAIQARILARRSIGGTTVFHPGRTSPTRKSTSSNSSTATISSRNSIRSGHQQAFATAMVKKACSVFLGPPARLVAIMLQIAARYADAAFGVNSMFYVESPAGEPRIVPGSYHLEDLRDLDEGEWGDEEGEDEDGMDDFGVPLRSPVRLAGRKGGGRQRSGTEEERRSGVD</sequence>
<feature type="region of interest" description="Disordered" evidence="6">
    <location>
        <begin position="1"/>
        <end position="43"/>
    </location>
</feature>
<feature type="compositionally biased region" description="Low complexity" evidence="6">
    <location>
        <begin position="495"/>
        <end position="519"/>
    </location>
</feature>
<dbReference type="Pfam" id="PF12634">
    <property type="entry name" value="Inp1"/>
    <property type="match status" value="1"/>
</dbReference>
<feature type="compositionally biased region" description="Polar residues" evidence="6">
    <location>
        <begin position="281"/>
        <end position="295"/>
    </location>
</feature>
<dbReference type="AlphaFoldDB" id="A0AAJ0LWW7"/>
<feature type="region of interest" description="Disordered" evidence="6">
    <location>
        <begin position="65"/>
        <end position="92"/>
    </location>
</feature>
<comment type="similarity">
    <text evidence="3">Belongs to the INP1 family.</text>
</comment>
<keyword evidence="5" id="KW-0472">Membrane</keyword>
<feature type="compositionally biased region" description="Low complexity" evidence="6">
    <location>
        <begin position="65"/>
        <end position="83"/>
    </location>
</feature>
<evidence type="ECO:0000256" key="5">
    <source>
        <dbReference type="ARBA" id="ARBA00023136"/>
    </source>
</evidence>
<proteinExistence type="inferred from homology"/>
<evidence type="ECO:0000256" key="6">
    <source>
        <dbReference type="SAM" id="MobiDB-lite"/>
    </source>
</evidence>
<feature type="compositionally biased region" description="Basic and acidic residues" evidence="6">
    <location>
        <begin position="455"/>
        <end position="471"/>
    </location>
</feature>
<gene>
    <name evidence="7" type="ORF">LTR09_001331</name>
</gene>
<feature type="region of interest" description="Disordered" evidence="6">
    <location>
        <begin position="488"/>
        <end position="519"/>
    </location>
</feature>
<name>A0AAJ0LWW7_9PEZI</name>
<evidence type="ECO:0000256" key="3">
    <source>
        <dbReference type="ARBA" id="ARBA00010707"/>
    </source>
</evidence>
<feature type="compositionally biased region" description="Acidic residues" evidence="6">
    <location>
        <begin position="592"/>
        <end position="608"/>
    </location>
</feature>
<dbReference type="GO" id="GO:0045033">
    <property type="term" value="P:peroxisome inheritance"/>
    <property type="evidence" value="ECO:0007669"/>
    <property type="project" value="InterPro"/>
</dbReference>
<feature type="compositionally biased region" description="Acidic residues" evidence="6">
    <location>
        <begin position="229"/>
        <end position="248"/>
    </location>
</feature>
<feature type="compositionally biased region" description="Low complexity" evidence="6">
    <location>
        <begin position="1"/>
        <end position="15"/>
    </location>
</feature>
<accession>A0AAJ0LWW7</accession>
<organism evidence="7 8">
    <name type="scientific">Extremus antarcticus</name>
    <dbReference type="NCBI Taxonomy" id="702011"/>
    <lineage>
        <taxon>Eukaryota</taxon>
        <taxon>Fungi</taxon>
        <taxon>Dikarya</taxon>
        <taxon>Ascomycota</taxon>
        <taxon>Pezizomycotina</taxon>
        <taxon>Dothideomycetes</taxon>
        <taxon>Dothideomycetidae</taxon>
        <taxon>Mycosphaerellales</taxon>
        <taxon>Extremaceae</taxon>
        <taxon>Extremus</taxon>
    </lineage>
</organism>
<protein>
    <recommendedName>
        <fullName evidence="4">Inheritance of peroxisomes protein 1</fullName>
    </recommendedName>
</protein>
<feature type="region of interest" description="Disordered" evidence="6">
    <location>
        <begin position="592"/>
        <end position="642"/>
    </location>
</feature>
<feature type="compositionally biased region" description="Basic and acidic residues" evidence="6">
    <location>
        <begin position="364"/>
        <end position="411"/>
    </location>
</feature>
<evidence type="ECO:0000256" key="1">
    <source>
        <dbReference type="ARBA" id="ARBA00003594"/>
    </source>
</evidence>
<feature type="region of interest" description="Disordered" evidence="6">
    <location>
        <begin position="221"/>
        <end position="472"/>
    </location>
</feature>
<comment type="subcellular location">
    <subcellularLocation>
        <location evidence="2">Peroxisome membrane</location>
        <topology evidence="2">Peripheral membrane protein</topology>
    </subcellularLocation>
</comment>
<dbReference type="GO" id="GO:0005780">
    <property type="term" value="C:extrinsic component of intraperoxisomal membrane"/>
    <property type="evidence" value="ECO:0007669"/>
    <property type="project" value="InterPro"/>
</dbReference>
<keyword evidence="8" id="KW-1185">Reference proteome</keyword>
<reference evidence="7" key="1">
    <citation type="submission" date="2023-04" db="EMBL/GenBank/DDBJ databases">
        <title>Black Yeasts Isolated from many extreme environments.</title>
        <authorList>
            <person name="Coleine C."/>
            <person name="Stajich J.E."/>
            <person name="Selbmann L."/>
        </authorList>
    </citation>
    <scope>NUCLEOTIDE SEQUENCE</scope>
    <source>
        <strain evidence="7">CCFEE 5312</strain>
    </source>
</reference>
<dbReference type="InterPro" id="IPR024758">
    <property type="entry name" value="Inp1"/>
</dbReference>
<comment type="caution">
    <text evidence="7">The sequence shown here is derived from an EMBL/GenBank/DDBJ whole genome shotgun (WGS) entry which is preliminary data.</text>
</comment>
<evidence type="ECO:0000313" key="8">
    <source>
        <dbReference type="Proteomes" id="UP001271007"/>
    </source>
</evidence>